<dbReference type="InterPro" id="IPR003594">
    <property type="entry name" value="HATPase_dom"/>
</dbReference>
<dbReference type="SUPFAM" id="SSF47384">
    <property type="entry name" value="Homodimeric domain of signal transducing histidine kinase"/>
    <property type="match status" value="1"/>
</dbReference>
<dbReference type="Gene3D" id="1.10.287.130">
    <property type="match status" value="1"/>
</dbReference>
<dbReference type="Proteomes" id="UP000634308">
    <property type="component" value="Unassembled WGS sequence"/>
</dbReference>
<dbReference type="InterPro" id="IPR036890">
    <property type="entry name" value="HATPase_C_sf"/>
</dbReference>
<keyword evidence="4" id="KW-1133">Transmembrane helix</keyword>
<feature type="domain" description="Histidine kinase" evidence="5">
    <location>
        <begin position="269"/>
        <end position="484"/>
    </location>
</feature>
<gene>
    <name evidence="6" type="ORF">GCM10008959_39240</name>
</gene>
<feature type="transmembrane region" description="Helical" evidence="4">
    <location>
        <begin position="96"/>
        <end position="115"/>
    </location>
</feature>
<evidence type="ECO:0000313" key="6">
    <source>
        <dbReference type="EMBL" id="GGR74152.1"/>
    </source>
</evidence>
<evidence type="ECO:0000256" key="3">
    <source>
        <dbReference type="ARBA" id="ARBA00022553"/>
    </source>
</evidence>
<dbReference type="InterPro" id="IPR005467">
    <property type="entry name" value="His_kinase_dom"/>
</dbReference>
<dbReference type="Pfam" id="PF02518">
    <property type="entry name" value="HATPase_c"/>
    <property type="match status" value="1"/>
</dbReference>
<dbReference type="RefSeq" id="WP_189066685.1">
    <property type="nucleotide sequence ID" value="NZ_BMQM01000047.1"/>
</dbReference>
<comment type="catalytic activity">
    <reaction evidence="1">
        <text>ATP + protein L-histidine = ADP + protein N-phospho-L-histidine.</text>
        <dbReference type="EC" id="2.7.13.3"/>
    </reaction>
</comment>
<dbReference type="SMART" id="SM00387">
    <property type="entry name" value="HATPase_c"/>
    <property type="match status" value="1"/>
</dbReference>
<evidence type="ECO:0000313" key="7">
    <source>
        <dbReference type="Proteomes" id="UP000634308"/>
    </source>
</evidence>
<evidence type="ECO:0000259" key="5">
    <source>
        <dbReference type="PROSITE" id="PS50109"/>
    </source>
</evidence>
<feature type="transmembrane region" description="Helical" evidence="4">
    <location>
        <begin position="70"/>
        <end position="90"/>
    </location>
</feature>
<dbReference type="PANTHER" id="PTHR43547:SF2">
    <property type="entry name" value="HYBRID SIGNAL TRANSDUCTION HISTIDINE KINASE C"/>
    <property type="match status" value="1"/>
</dbReference>
<dbReference type="InterPro" id="IPR036097">
    <property type="entry name" value="HisK_dim/P_sf"/>
</dbReference>
<dbReference type="SUPFAM" id="SSF55874">
    <property type="entry name" value="ATPase domain of HSP90 chaperone/DNA topoisomerase II/histidine kinase"/>
    <property type="match status" value="1"/>
</dbReference>
<dbReference type="SMART" id="SM00388">
    <property type="entry name" value="HisKA"/>
    <property type="match status" value="1"/>
</dbReference>
<keyword evidence="4" id="KW-0472">Membrane</keyword>
<name>A0ABQ2RWA0_9DEIO</name>
<dbReference type="PANTHER" id="PTHR43547">
    <property type="entry name" value="TWO-COMPONENT HISTIDINE KINASE"/>
    <property type="match status" value="1"/>
</dbReference>
<dbReference type="Pfam" id="PF00512">
    <property type="entry name" value="HisKA"/>
    <property type="match status" value="1"/>
</dbReference>
<dbReference type="PROSITE" id="PS50109">
    <property type="entry name" value="HIS_KIN"/>
    <property type="match status" value="1"/>
</dbReference>
<keyword evidence="4" id="KW-0812">Transmembrane</keyword>
<protein>
    <recommendedName>
        <fullName evidence="2">histidine kinase</fullName>
        <ecNumber evidence="2">2.7.13.3</ecNumber>
    </recommendedName>
</protein>
<dbReference type="CDD" id="cd00082">
    <property type="entry name" value="HisKA"/>
    <property type="match status" value="1"/>
</dbReference>
<proteinExistence type="predicted"/>
<dbReference type="InterPro" id="IPR003661">
    <property type="entry name" value="HisK_dim/P_dom"/>
</dbReference>
<keyword evidence="7" id="KW-1185">Reference proteome</keyword>
<sequence>MRRAPPATRDLLRLLDQPDQTPIGRATVITVVVVVVVDALTPASLPLAAGLAPLLLASLIARSERLTSRLTALAVLGSAAVGALDVLRSGPDPQVILLRLGVTVLVLLTGIWATWQARQETDTPAEPLALPVPGADVPPVERAAQMLAYLTGARGHQLHRVENAREWVERQPLADQADPGRRRLFRLAGARVPRPPAARNNVWRTVTGDVFVRFEQPGQRELLAELTRPSAPTAFIEDAVHLLQLQLERAALVDQVHTQRELLRDLVYAFSHDLRTPITANILHSEAALGGLYGPLSPELAEFLRHSQQGNRDLLTVSDQLMLLAEYESGDLTGEAGGTVDLDGVIRSVVSDVQVRGRERGIHFELDLQPCQVIGHAYDLRRAVQNLLENAMKFSPPGMFVKVALRAQGSSALVEVMDQGPGVPEAQVTHLFKRFRTSTRGSGTGFGLYLTRRIAERYGGRVTYARRGSDHPWTVFRLDLPLYRPPAPH</sequence>
<keyword evidence="3" id="KW-0597">Phosphoprotein</keyword>
<dbReference type="InterPro" id="IPR004358">
    <property type="entry name" value="Sig_transdc_His_kin-like_C"/>
</dbReference>
<dbReference type="PRINTS" id="PR00344">
    <property type="entry name" value="BCTRLSENSOR"/>
</dbReference>
<dbReference type="EC" id="2.7.13.3" evidence="2"/>
<dbReference type="EMBL" id="BMQM01000047">
    <property type="protein sequence ID" value="GGR74152.1"/>
    <property type="molecule type" value="Genomic_DNA"/>
</dbReference>
<dbReference type="Gene3D" id="3.30.565.10">
    <property type="entry name" value="Histidine kinase-like ATPase, C-terminal domain"/>
    <property type="match status" value="1"/>
</dbReference>
<evidence type="ECO:0000256" key="4">
    <source>
        <dbReference type="SAM" id="Phobius"/>
    </source>
</evidence>
<comment type="caution">
    <text evidence="6">The sequence shown here is derived from an EMBL/GenBank/DDBJ whole genome shotgun (WGS) entry which is preliminary data.</text>
</comment>
<reference evidence="7" key="1">
    <citation type="journal article" date="2019" name="Int. J. Syst. Evol. Microbiol.">
        <title>The Global Catalogue of Microorganisms (GCM) 10K type strain sequencing project: providing services to taxonomists for standard genome sequencing and annotation.</title>
        <authorList>
            <consortium name="The Broad Institute Genomics Platform"/>
            <consortium name="The Broad Institute Genome Sequencing Center for Infectious Disease"/>
            <person name="Wu L."/>
            <person name="Ma J."/>
        </authorList>
    </citation>
    <scope>NUCLEOTIDE SEQUENCE [LARGE SCALE GENOMIC DNA]</scope>
    <source>
        <strain evidence="7">JCM 31404</strain>
    </source>
</reference>
<accession>A0ABQ2RWA0</accession>
<evidence type="ECO:0000256" key="1">
    <source>
        <dbReference type="ARBA" id="ARBA00000085"/>
    </source>
</evidence>
<organism evidence="6 7">
    <name type="scientific">Deinococcus seoulensis</name>
    <dbReference type="NCBI Taxonomy" id="1837379"/>
    <lineage>
        <taxon>Bacteria</taxon>
        <taxon>Thermotogati</taxon>
        <taxon>Deinococcota</taxon>
        <taxon>Deinococci</taxon>
        <taxon>Deinococcales</taxon>
        <taxon>Deinococcaceae</taxon>
        <taxon>Deinococcus</taxon>
    </lineage>
</organism>
<evidence type="ECO:0000256" key="2">
    <source>
        <dbReference type="ARBA" id="ARBA00012438"/>
    </source>
</evidence>